<dbReference type="EMBL" id="JAGGKX010000018">
    <property type="protein sequence ID" value="MBP1970924.1"/>
    <property type="molecule type" value="Genomic_DNA"/>
</dbReference>
<comment type="caution">
    <text evidence="1">The sequence shown here is derived from an EMBL/GenBank/DDBJ whole genome shotgun (WGS) entry which is preliminary data.</text>
</comment>
<keyword evidence="2" id="KW-1185">Reference proteome</keyword>
<reference evidence="1 2" key="1">
    <citation type="submission" date="2021-03" db="EMBL/GenBank/DDBJ databases">
        <title>Genomic Encyclopedia of Type Strains, Phase IV (KMG-IV): sequencing the most valuable type-strain genomes for metagenomic binning, comparative biology and taxonomic classification.</title>
        <authorList>
            <person name="Goeker M."/>
        </authorList>
    </citation>
    <scope>NUCLEOTIDE SEQUENCE [LARGE SCALE GENOMIC DNA]</scope>
    <source>
        <strain evidence="1 2">DSM 25609</strain>
    </source>
</reference>
<proteinExistence type="predicted"/>
<accession>A0ABS4IIZ7</accession>
<protein>
    <recommendedName>
        <fullName evidence="3">Transposase</fullName>
    </recommendedName>
</protein>
<evidence type="ECO:0000313" key="2">
    <source>
        <dbReference type="Proteomes" id="UP001519345"/>
    </source>
</evidence>
<gene>
    <name evidence="1" type="ORF">J2Z83_003060</name>
</gene>
<evidence type="ECO:0000313" key="1">
    <source>
        <dbReference type="EMBL" id="MBP1970924.1"/>
    </source>
</evidence>
<dbReference type="Proteomes" id="UP001519345">
    <property type="component" value="Unassembled WGS sequence"/>
</dbReference>
<sequence>MDIINDHKNDKYSEMYTLLVILSLITFKKVQKIERKKKVLYNS</sequence>
<name>A0ABS4IIZ7_9BACI</name>
<organism evidence="1 2">
    <name type="scientific">Virgibacillus natechei</name>
    <dbReference type="NCBI Taxonomy" id="1216297"/>
    <lineage>
        <taxon>Bacteria</taxon>
        <taxon>Bacillati</taxon>
        <taxon>Bacillota</taxon>
        <taxon>Bacilli</taxon>
        <taxon>Bacillales</taxon>
        <taxon>Bacillaceae</taxon>
        <taxon>Virgibacillus</taxon>
    </lineage>
</organism>
<evidence type="ECO:0008006" key="3">
    <source>
        <dbReference type="Google" id="ProtNLM"/>
    </source>
</evidence>